<keyword evidence="8" id="KW-0648">Protein biosynthesis</keyword>
<evidence type="ECO:0000256" key="1">
    <source>
        <dbReference type="ARBA" id="ARBA00004496"/>
    </source>
</evidence>
<feature type="domain" description="DALR anticodon binding" evidence="11">
    <location>
        <begin position="336"/>
        <end position="432"/>
    </location>
</feature>
<evidence type="ECO:0000313" key="13">
    <source>
        <dbReference type="Proteomes" id="UP000323337"/>
    </source>
</evidence>
<evidence type="ECO:0000256" key="5">
    <source>
        <dbReference type="ARBA" id="ARBA00022598"/>
    </source>
</evidence>
<protein>
    <recommendedName>
        <fullName evidence="3">glycine--tRNA ligase</fullName>
        <ecNumber evidence="3">6.1.1.14</ecNumber>
    </recommendedName>
</protein>
<comment type="subcellular location">
    <subcellularLocation>
        <location evidence="1">Cytoplasm</location>
    </subcellularLocation>
</comment>
<dbReference type="PROSITE" id="PS50861">
    <property type="entry name" value="AA_TRNA_LIGASE_II_GLYAB"/>
    <property type="match status" value="1"/>
</dbReference>
<dbReference type="PRINTS" id="PR01045">
    <property type="entry name" value="TRNASYNTHGB"/>
</dbReference>
<dbReference type="SUPFAM" id="SSF109604">
    <property type="entry name" value="HD-domain/PDEase-like"/>
    <property type="match status" value="1"/>
</dbReference>
<dbReference type="GO" id="GO:0004814">
    <property type="term" value="F:arginine-tRNA ligase activity"/>
    <property type="evidence" value="ECO:0007669"/>
    <property type="project" value="InterPro"/>
</dbReference>
<dbReference type="InterPro" id="IPR008909">
    <property type="entry name" value="DALR_anticod-bd"/>
</dbReference>
<dbReference type="AlphaFoldDB" id="A0A5D0MIL1"/>
<keyword evidence="5 12" id="KW-0436">Ligase</keyword>
<dbReference type="GO" id="GO:0006420">
    <property type="term" value="P:arginyl-tRNA aminoacylation"/>
    <property type="evidence" value="ECO:0007669"/>
    <property type="project" value="InterPro"/>
</dbReference>
<dbReference type="PANTHER" id="PTHR30075">
    <property type="entry name" value="GLYCYL-TRNA SYNTHETASE"/>
    <property type="match status" value="1"/>
</dbReference>
<dbReference type="EMBL" id="VSIV01000139">
    <property type="protein sequence ID" value="TYB33517.1"/>
    <property type="molecule type" value="Genomic_DNA"/>
</dbReference>
<evidence type="ECO:0000256" key="3">
    <source>
        <dbReference type="ARBA" id="ARBA00012829"/>
    </source>
</evidence>
<keyword evidence="6" id="KW-0547">Nucleotide-binding</keyword>
<dbReference type="GO" id="GO:0006426">
    <property type="term" value="P:glycyl-tRNA aminoacylation"/>
    <property type="evidence" value="ECO:0007669"/>
    <property type="project" value="InterPro"/>
</dbReference>
<name>A0A5D0MIL1_FLESI</name>
<dbReference type="Proteomes" id="UP000323337">
    <property type="component" value="Unassembled WGS sequence"/>
</dbReference>
<dbReference type="InterPro" id="IPR015944">
    <property type="entry name" value="Gly-tRNA-synth_bsu"/>
</dbReference>
<dbReference type="InterPro" id="IPR006194">
    <property type="entry name" value="Gly-tRNA-synth_heterodimer"/>
</dbReference>
<dbReference type="Pfam" id="PF02092">
    <property type="entry name" value="tRNA_synt_2f"/>
    <property type="match status" value="1"/>
</dbReference>
<comment type="caution">
    <text evidence="12">The sequence shown here is derived from an EMBL/GenBank/DDBJ whole genome shotgun (WGS) entry which is preliminary data.</text>
</comment>
<evidence type="ECO:0000256" key="2">
    <source>
        <dbReference type="ARBA" id="ARBA00008226"/>
    </source>
</evidence>
<dbReference type="Pfam" id="PF05746">
    <property type="entry name" value="DALR_1"/>
    <property type="match status" value="1"/>
</dbReference>
<dbReference type="GO" id="GO:0005829">
    <property type="term" value="C:cytosol"/>
    <property type="evidence" value="ECO:0007669"/>
    <property type="project" value="TreeGrafter"/>
</dbReference>
<comment type="catalytic activity">
    <reaction evidence="10">
        <text>tRNA(Gly) + glycine + ATP = glycyl-tRNA(Gly) + AMP + diphosphate</text>
        <dbReference type="Rhea" id="RHEA:16013"/>
        <dbReference type="Rhea" id="RHEA-COMP:9664"/>
        <dbReference type="Rhea" id="RHEA-COMP:9683"/>
        <dbReference type="ChEBI" id="CHEBI:30616"/>
        <dbReference type="ChEBI" id="CHEBI:33019"/>
        <dbReference type="ChEBI" id="CHEBI:57305"/>
        <dbReference type="ChEBI" id="CHEBI:78442"/>
        <dbReference type="ChEBI" id="CHEBI:78522"/>
        <dbReference type="ChEBI" id="CHEBI:456215"/>
        <dbReference type="EC" id="6.1.1.14"/>
    </reaction>
</comment>
<accession>A0A5D0MIL1</accession>
<dbReference type="GO" id="GO:0004820">
    <property type="term" value="F:glycine-tRNA ligase activity"/>
    <property type="evidence" value="ECO:0007669"/>
    <property type="project" value="UniProtKB-EC"/>
</dbReference>
<keyword evidence="7" id="KW-0067">ATP-binding</keyword>
<dbReference type="NCBIfam" id="TIGR00211">
    <property type="entry name" value="glyS"/>
    <property type="match status" value="1"/>
</dbReference>
<organism evidence="12 13">
    <name type="scientific">Flexistipes sinusarabici</name>
    <dbReference type="NCBI Taxonomy" id="2352"/>
    <lineage>
        <taxon>Bacteria</taxon>
        <taxon>Pseudomonadati</taxon>
        <taxon>Deferribacterota</taxon>
        <taxon>Deferribacteres</taxon>
        <taxon>Deferribacterales</taxon>
        <taxon>Flexistipitaceae</taxon>
        <taxon>Flexistipes</taxon>
    </lineage>
</organism>
<evidence type="ECO:0000256" key="4">
    <source>
        <dbReference type="ARBA" id="ARBA00022490"/>
    </source>
</evidence>
<comment type="similarity">
    <text evidence="2">Belongs to the class-II aminoacyl-tRNA synthetase family.</text>
</comment>
<dbReference type="PANTHER" id="PTHR30075:SF2">
    <property type="entry name" value="GLYCINE--TRNA LIGASE, CHLOROPLASTIC_MITOCHONDRIAL 2"/>
    <property type="match status" value="1"/>
</dbReference>
<sequence length="444" mass="50973">LLDSVANLVEKPFAVLGSFSKEFLELPDEVLITSMKNHQKYFYTTDKNNQMRNYFIGVSNTEPKDDTIRYGYEKVLKARLSDAVFFFENDKKVLLENRVEQLRDVVYQEKLGTSYEKMERFYKIASYLSGQLASDRIENTQRVAYLCKGDLMTEVIYEFPELQGIMGREYARAQGEIEVICKGIYEHYLPRFAGDELPETNEGCFVSIADKIDTICGCFAVGLIPTGNNDPYALRRNAIGILNIIRNKNFRLSLRRLIDYSLEVLSEKISFNTKEVSEQVYDFILSRLKNILHEEGIPGDVFDAVSGYDDIISLQSAASAITGVKDGEDFEVIATSYKRINNILKKAGWQRTDYDISLFQYDFESKLDAAIKEKESRINVFINNEEYKPAIDELLGLRRVVDDFFDNVMVMDKDEKIKNNRLSLLNSLKSVFDIVADLSRVKNA</sequence>
<evidence type="ECO:0000256" key="9">
    <source>
        <dbReference type="ARBA" id="ARBA00023146"/>
    </source>
</evidence>
<proteinExistence type="inferred from homology"/>
<dbReference type="RefSeq" id="WP_303700997.1">
    <property type="nucleotide sequence ID" value="NZ_VSIV01000139.1"/>
</dbReference>
<keyword evidence="4" id="KW-0963">Cytoplasm</keyword>
<keyword evidence="9" id="KW-0030">Aminoacyl-tRNA synthetase</keyword>
<evidence type="ECO:0000313" key="12">
    <source>
        <dbReference type="EMBL" id="TYB33517.1"/>
    </source>
</evidence>
<feature type="non-terminal residue" evidence="12">
    <location>
        <position position="1"/>
    </location>
</feature>
<reference evidence="12 13" key="1">
    <citation type="submission" date="2019-08" db="EMBL/GenBank/DDBJ databases">
        <title>Genomic characterization of a novel candidate phylum (ARYD3) from a high temperature, high salinity tertiary oil reservoir in north central Oklahoma, USA.</title>
        <authorList>
            <person name="Youssef N.H."/>
            <person name="Yadav A."/>
            <person name="Elshahed M.S."/>
        </authorList>
    </citation>
    <scope>NUCLEOTIDE SEQUENCE [LARGE SCALE GENOMIC DNA]</scope>
    <source>
        <strain evidence="12">ARYD1</strain>
    </source>
</reference>
<dbReference type="GO" id="GO:0005524">
    <property type="term" value="F:ATP binding"/>
    <property type="evidence" value="ECO:0007669"/>
    <property type="project" value="UniProtKB-KW"/>
</dbReference>
<evidence type="ECO:0000256" key="7">
    <source>
        <dbReference type="ARBA" id="ARBA00022840"/>
    </source>
</evidence>
<gene>
    <name evidence="12" type="ORF">FXF49_05950</name>
</gene>
<evidence type="ECO:0000256" key="8">
    <source>
        <dbReference type="ARBA" id="ARBA00022917"/>
    </source>
</evidence>
<evidence type="ECO:0000256" key="10">
    <source>
        <dbReference type="ARBA" id="ARBA00047937"/>
    </source>
</evidence>
<evidence type="ECO:0000259" key="11">
    <source>
        <dbReference type="Pfam" id="PF05746"/>
    </source>
</evidence>
<dbReference type="EC" id="6.1.1.14" evidence="3"/>
<evidence type="ECO:0000256" key="6">
    <source>
        <dbReference type="ARBA" id="ARBA00022741"/>
    </source>
</evidence>